<dbReference type="AlphaFoldDB" id="B6GZS6"/>
<dbReference type="Proteomes" id="UP000000724">
    <property type="component" value="Contig Pc00c12"/>
</dbReference>
<evidence type="ECO:0000313" key="1">
    <source>
        <dbReference type="EMBL" id="CAP80604.1"/>
    </source>
</evidence>
<dbReference type="VEuPathDB" id="FungiDB:PCH_Pc12g09770"/>
<evidence type="ECO:0000313" key="2">
    <source>
        <dbReference type="Proteomes" id="UP000000724"/>
    </source>
</evidence>
<name>B6GZS6_PENRW</name>
<accession>B6GZS6</accession>
<reference evidence="1 2" key="1">
    <citation type="journal article" date="2008" name="Nat. Biotechnol.">
        <title>Genome sequencing and analysis of the filamentous fungus Penicillium chrysogenum.</title>
        <authorList>
            <person name="van den Berg M.A."/>
            <person name="Albang R."/>
            <person name="Albermann K."/>
            <person name="Badger J.H."/>
            <person name="Daran J.-M."/>
            <person name="Driessen A.J.M."/>
            <person name="Garcia-Estrada C."/>
            <person name="Fedorova N.D."/>
            <person name="Harris D.M."/>
            <person name="Heijne W.H.M."/>
            <person name="Joardar V.S."/>
            <person name="Kiel J.A.K.W."/>
            <person name="Kovalchuk A."/>
            <person name="Martin J.F."/>
            <person name="Nierman W.C."/>
            <person name="Nijland J.G."/>
            <person name="Pronk J.T."/>
            <person name="Roubos J.A."/>
            <person name="van der Klei I.J."/>
            <person name="van Peij N.N.M.E."/>
            <person name="Veenhuis M."/>
            <person name="von Doehren H."/>
            <person name="Wagner C."/>
            <person name="Wortman J.R."/>
            <person name="Bovenberg R.A.L."/>
        </authorList>
    </citation>
    <scope>NUCLEOTIDE SEQUENCE [LARGE SCALE GENOMIC DNA]</scope>
    <source>
        <strain evidence="2">ATCC 28089 / DSM 1075 / NRRL 1951 / Wisconsin 54-1255</strain>
    </source>
</reference>
<protein>
    <submittedName>
        <fullName evidence="1">Uncharacterized protein</fullName>
    </submittedName>
</protein>
<dbReference type="EMBL" id="AM920427">
    <property type="protein sequence ID" value="CAP80604.1"/>
    <property type="molecule type" value="Genomic_DNA"/>
</dbReference>
<sequence length="137" mass="15368">MTPQISCRTRSTGKFIYNAKCFSSIVSNKLPDLAVVVAGMTEVPFFAAATDSDGLYQATLPRVRPAHISLLPRWHCDSGFEAACAWTVYFHSLLSGTENHLSLNDRCLEYKSNLIIEYYGKTRTKKPRNNTPPKHVD</sequence>
<proteinExistence type="predicted"/>
<organism evidence="1 2">
    <name type="scientific">Penicillium rubens (strain ATCC 28089 / DSM 1075 / NRRL 1951 / Wisconsin 54-1255)</name>
    <name type="common">Penicillium chrysogenum</name>
    <dbReference type="NCBI Taxonomy" id="500485"/>
    <lineage>
        <taxon>Eukaryota</taxon>
        <taxon>Fungi</taxon>
        <taxon>Dikarya</taxon>
        <taxon>Ascomycota</taxon>
        <taxon>Pezizomycotina</taxon>
        <taxon>Eurotiomycetes</taxon>
        <taxon>Eurotiomycetidae</taxon>
        <taxon>Eurotiales</taxon>
        <taxon>Aspergillaceae</taxon>
        <taxon>Penicillium</taxon>
        <taxon>Penicillium chrysogenum species complex</taxon>
    </lineage>
</organism>
<dbReference type="HOGENOM" id="CLU_1865795_0_0_1"/>
<gene>
    <name evidence="1" type="ORF">Pc12g09770</name>
    <name evidence="1" type="ORF">PCH_Pc12g09770</name>
</gene>
<keyword evidence="2" id="KW-1185">Reference proteome</keyword>